<sequence length="492" mass="54264">MRKMLILSISTLFILAICSLIHSKRPHVQATREGIGLEQQLNKLIDSESDLKGALSGISIRNAATGEILYSRMGDTRLKPASNLKLFTAAAALSVLGADYTFSTEVLTDGEVKKKLLDGNLYVKGKGDPTLLKADFDQMAMDLKTLGINRIKGNLIGDDTWYDDIRHSRDMNWSDETYYYGAQISALTASPDEDYDAGTMIVEVKPGANIGKKPSIVLHPRTKYVEINNQASTVEEDGENKITIKRVHGKNTIIVEGTIPKNVKSKKEWVAVWEPTPYALDLFKQSLEECGIHIEGSVKIASTPMNAQVLKKYQSQPLSELLLPFMKLSNNTIGEILVKEMGKVVKGEGSWDKGLEVLTSELTKLGVNTDTIELRDGSGISHINLVPPNEITSLLFSVQKEAWFDHFLYSLPVSGSPERMIGGTLRNRMLNSPAQWQVRAKTGTIASVSSLSGFVETMSGERLIFSIILNNLMNDAKGKMIEDKIAVIFAEQ</sequence>
<organism evidence="3 4">
    <name type="scientific">Cytobacillus praedii</name>
    <dbReference type="NCBI Taxonomy" id="1742358"/>
    <lineage>
        <taxon>Bacteria</taxon>
        <taxon>Bacillati</taxon>
        <taxon>Bacillota</taxon>
        <taxon>Bacilli</taxon>
        <taxon>Bacillales</taxon>
        <taxon>Bacillaceae</taxon>
        <taxon>Cytobacillus</taxon>
    </lineage>
</organism>
<dbReference type="InterPro" id="IPR012338">
    <property type="entry name" value="Beta-lactam/transpept-like"/>
</dbReference>
<comment type="caution">
    <text evidence="3">The sequence shown here is derived from an EMBL/GenBank/DDBJ whole genome shotgun (WGS) entry which is preliminary data.</text>
</comment>
<dbReference type="AlphaFoldDB" id="A0A4R1AYL0"/>
<evidence type="ECO:0000313" key="3">
    <source>
        <dbReference type="EMBL" id="TCJ03444.1"/>
    </source>
</evidence>
<accession>A0A4R1AYL0</accession>
<evidence type="ECO:0000313" key="4">
    <source>
        <dbReference type="Proteomes" id="UP000293846"/>
    </source>
</evidence>
<dbReference type="GO" id="GO:0000270">
    <property type="term" value="P:peptidoglycan metabolic process"/>
    <property type="evidence" value="ECO:0007669"/>
    <property type="project" value="TreeGrafter"/>
</dbReference>
<dbReference type="GO" id="GO:0006508">
    <property type="term" value="P:proteolysis"/>
    <property type="evidence" value="ECO:0007669"/>
    <property type="project" value="InterPro"/>
</dbReference>
<evidence type="ECO:0000256" key="1">
    <source>
        <dbReference type="ARBA" id="ARBA00006096"/>
    </source>
</evidence>
<dbReference type="RefSeq" id="WP_057762935.1">
    <property type="nucleotide sequence ID" value="NZ_SJTH01000017.1"/>
</dbReference>
<dbReference type="Gene3D" id="3.40.710.10">
    <property type="entry name" value="DD-peptidase/beta-lactamase superfamily"/>
    <property type="match status" value="2"/>
</dbReference>
<dbReference type="EMBL" id="SJTH01000017">
    <property type="protein sequence ID" value="TCJ03444.1"/>
    <property type="molecule type" value="Genomic_DNA"/>
</dbReference>
<dbReference type="GO" id="GO:0009002">
    <property type="term" value="F:serine-type D-Ala-D-Ala carboxypeptidase activity"/>
    <property type="evidence" value="ECO:0007669"/>
    <property type="project" value="UniProtKB-EC"/>
</dbReference>
<dbReference type="PANTHER" id="PTHR30023:SF0">
    <property type="entry name" value="PENICILLIN-SENSITIVE CARBOXYPEPTIDASE A"/>
    <property type="match status" value="1"/>
</dbReference>
<dbReference type="InterPro" id="IPR000667">
    <property type="entry name" value="Peptidase_S13"/>
</dbReference>
<protein>
    <submittedName>
        <fullName evidence="3">D-alanyl-D-alanine carboxypeptidase/D-alanyl-D-alanine-endopeptidase</fullName>
        <ecNumber evidence="3">3.4.16.4</ecNumber>
    </submittedName>
</protein>
<dbReference type="SUPFAM" id="SSF56601">
    <property type="entry name" value="beta-lactamase/transpeptidase-like"/>
    <property type="match status" value="1"/>
</dbReference>
<comment type="similarity">
    <text evidence="1">Belongs to the peptidase S13 family.</text>
</comment>
<evidence type="ECO:0000256" key="2">
    <source>
        <dbReference type="ARBA" id="ARBA00022801"/>
    </source>
</evidence>
<name>A0A4R1AYL0_9BACI</name>
<dbReference type="PRINTS" id="PR00922">
    <property type="entry name" value="DADACBPTASE3"/>
</dbReference>
<reference evidence="3 4" key="1">
    <citation type="submission" date="2019-03" db="EMBL/GenBank/DDBJ databases">
        <authorList>
            <person name="Jensen L."/>
            <person name="Storgaard J."/>
            <person name="Sulaj E."/>
            <person name="Schramm A."/>
            <person name="Marshall I.P.G."/>
        </authorList>
    </citation>
    <scope>NUCLEOTIDE SEQUENCE [LARGE SCALE GENOMIC DNA]</scope>
    <source>
        <strain evidence="3 4">2017H2G3</strain>
    </source>
</reference>
<dbReference type="Proteomes" id="UP000293846">
    <property type="component" value="Unassembled WGS sequence"/>
</dbReference>
<keyword evidence="3" id="KW-0121">Carboxypeptidase</keyword>
<dbReference type="STRING" id="1742358.GCA_001439605_04410"/>
<dbReference type="Gene3D" id="3.50.80.20">
    <property type="entry name" value="D-Ala-D-Ala carboxypeptidase C, peptidase S13"/>
    <property type="match status" value="1"/>
</dbReference>
<dbReference type="PANTHER" id="PTHR30023">
    <property type="entry name" value="D-ALANYL-D-ALANINE CARBOXYPEPTIDASE"/>
    <property type="match status" value="1"/>
</dbReference>
<dbReference type="OrthoDB" id="9802627at2"/>
<gene>
    <name evidence="3" type="primary">dacB</name>
    <name evidence="3" type="ORF">E0Y62_14430</name>
</gene>
<dbReference type="NCBIfam" id="TIGR00666">
    <property type="entry name" value="PBP4"/>
    <property type="match status" value="1"/>
</dbReference>
<keyword evidence="4" id="KW-1185">Reference proteome</keyword>
<keyword evidence="2 3" id="KW-0378">Hydrolase</keyword>
<proteinExistence type="inferred from homology"/>
<keyword evidence="3" id="KW-0645">Protease</keyword>
<dbReference type="Pfam" id="PF02113">
    <property type="entry name" value="Peptidase_S13"/>
    <property type="match status" value="1"/>
</dbReference>
<dbReference type="EC" id="3.4.16.4" evidence="3"/>